<keyword evidence="7 12" id="KW-0067">ATP-binding</keyword>
<dbReference type="SMART" id="SM00957">
    <property type="entry name" value="SecA_DEAD"/>
    <property type="match status" value="1"/>
</dbReference>
<dbReference type="EC" id="7.4.2.8" evidence="12"/>
<evidence type="ECO:0000313" key="16">
    <source>
        <dbReference type="EMBL" id="GCE63261.1"/>
    </source>
</evidence>
<name>A0A478FPH0_9MOLU</name>
<evidence type="ECO:0000256" key="8">
    <source>
        <dbReference type="ARBA" id="ARBA00022927"/>
    </source>
</evidence>
<dbReference type="HAMAP" id="MF_01382">
    <property type="entry name" value="SecA"/>
    <property type="match status" value="1"/>
</dbReference>
<dbReference type="PROSITE" id="PS51196">
    <property type="entry name" value="SECA_MOTOR_DEAD"/>
    <property type="match status" value="1"/>
</dbReference>
<comment type="catalytic activity">
    <reaction evidence="12">
        <text>ATP + H2O + cellular proteinSide 1 = ADP + phosphate + cellular proteinSide 2.</text>
        <dbReference type="EC" id="7.4.2.8"/>
    </reaction>
</comment>
<evidence type="ECO:0000256" key="2">
    <source>
        <dbReference type="ARBA" id="ARBA00007650"/>
    </source>
</evidence>
<evidence type="ECO:0000259" key="15">
    <source>
        <dbReference type="PROSITE" id="PS51196"/>
    </source>
</evidence>
<dbReference type="GO" id="GO:0031522">
    <property type="term" value="C:cell envelope Sec protein transport complex"/>
    <property type="evidence" value="ECO:0007669"/>
    <property type="project" value="TreeGrafter"/>
</dbReference>
<keyword evidence="3 12" id="KW-0813">Transport</keyword>
<dbReference type="PRINTS" id="PR00906">
    <property type="entry name" value="SECA"/>
</dbReference>
<dbReference type="InterPro" id="IPR001650">
    <property type="entry name" value="Helicase_C-like"/>
</dbReference>
<dbReference type="InterPro" id="IPR014001">
    <property type="entry name" value="Helicase_ATP-bd"/>
</dbReference>
<evidence type="ECO:0000256" key="7">
    <source>
        <dbReference type="ARBA" id="ARBA00022840"/>
    </source>
</evidence>
<keyword evidence="9 12" id="KW-1278">Translocase</keyword>
<dbReference type="SUPFAM" id="SSF81767">
    <property type="entry name" value="Pre-protein crosslinking domain of SecA"/>
    <property type="match status" value="1"/>
</dbReference>
<dbReference type="SUPFAM" id="SSF81886">
    <property type="entry name" value="Helical scaffold and wing domains of SecA"/>
    <property type="match status" value="1"/>
</dbReference>
<dbReference type="GO" id="GO:0008564">
    <property type="term" value="F:protein-exporting ATPase activity"/>
    <property type="evidence" value="ECO:0007669"/>
    <property type="project" value="UniProtKB-EC"/>
</dbReference>
<dbReference type="GO" id="GO:0017038">
    <property type="term" value="P:protein import"/>
    <property type="evidence" value="ECO:0007669"/>
    <property type="project" value="InterPro"/>
</dbReference>
<dbReference type="SUPFAM" id="SSF52540">
    <property type="entry name" value="P-loop containing nucleoside triphosphate hydrolases"/>
    <property type="match status" value="2"/>
</dbReference>
<evidence type="ECO:0000256" key="3">
    <source>
        <dbReference type="ARBA" id="ARBA00022448"/>
    </source>
</evidence>
<dbReference type="PANTHER" id="PTHR30612:SF0">
    <property type="entry name" value="CHLOROPLAST PROTEIN-TRANSPORTING ATPASE"/>
    <property type="match status" value="1"/>
</dbReference>
<dbReference type="GO" id="GO:0005829">
    <property type="term" value="C:cytosol"/>
    <property type="evidence" value="ECO:0007669"/>
    <property type="project" value="TreeGrafter"/>
</dbReference>
<keyword evidence="10 12" id="KW-0811">Translocation</keyword>
<reference evidence="16 17" key="1">
    <citation type="submission" date="2019-01" db="EMBL/GenBank/DDBJ databases">
        <title>Draft genome sequences of Candidatus Mycoplasma haemohominis SWG34-3 identified from a patient with pyrexia, anemia and liver dysfunction.</title>
        <authorList>
            <person name="Sekizuka T."/>
            <person name="Hattori N."/>
            <person name="Katano H."/>
            <person name="Takuma T."/>
            <person name="Ito T."/>
            <person name="Arai N."/>
            <person name="Yanai R."/>
            <person name="Ishii S."/>
            <person name="Miura Y."/>
            <person name="Tokunaga T."/>
            <person name="Watanabe H."/>
            <person name="Nomura N."/>
            <person name="Eguchi J."/>
            <person name="Arai T."/>
            <person name="Hasegawa H."/>
            <person name="Nakamaki T."/>
            <person name="Wakita T."/>
            <person name="Niki Y."/>
            <person name="Kuroda M."/>
        </authorList>
    </citation>
    <scope>NUCLEOTIDE SEQUENCE [LARGE SCALE GENOMIC DNA]</scope>
    <source>
        <strain evidence="16">SWG34-3</strain>
    </source>
</reference>
<dbReference type="Proteomes" id="UP000324831">
    <property type="component" value="Unassembled WGS sequence"/>
</dbReference>
<comment type="caution">
    <text evidence="16">The sequence shown here is derived from an EMBL/GenBank/DDBJ whole genome shotgun (WGS) entry which is preliminary data.</text>
</comment>
<evidence type="ECO:0000256" key="1">
    <source>
        <dbReference type="ARBA" id="ARBA00004170"/>
    </source>
</evidence>
<feature type="domain" description="Helicase C-terminal" evidence="14">
    <location>
        <begin position="423"/>
        <end position="584"/>
    </location>
</feature>
<dbReference type="AlphaFoldDB" id="A0A478FPH0"/>
<comment type="subunit">
    <text evidence="12">Monomer and homodimer. Part of the essential Sec protein translocation apparatus which comprises SecA, SecYEG and auxiliary proteins SecDF. Other proteins may also be involved.</text>
</comment>
<organism evidence="16 17">
    <name type="scientific">Candidatus Mycoplasma haematohominis</name>
    <dbReference type="NCBI Taxonomy" id="1494318"/>
    <lineage>
        <taxon>Bacteria</taxon>
        <taxon>Bacillati</taxon>
        <taxon>Mycoplasmatota</taxon>
        <taxon>Mollicutes</taxon>
        <taxon>Mycoplasmataceae</taxon>
        <taxon>Mycoplasma</taxon>
    </lineage>
</organism>
<keyword evidence="8 12" id="KW-0653">Protein transport</keyword>
<dbReference type="InterPro" id="IPR014018">
    <property type="entry name" value="SecA_motor_DEAD"/>
</dbReference>
<dbReference type="InterPro" id="IPR027417">
    <property type="entry name" value="P-loop_NTPase"/>
</dbReference>
<dbReference type="Pfam" id="PF21090">
    <property type="entry name" value="P-loop_SecA"/>
    <property type="match status" value="1"/>
</dbReference>
<dbReference type="InterPro" id="IPR011130">
    <property type="entry name" value="SecA_preprotein_X-link_dom"/>
</dbReference>
<feature type="domain" description="SecA family profile" evidence="15">
    <location>
        <begin position="1"/>
        <end position="572"/>
    </location>
</feature>
<dbReference type="Pfam" id="PF07517">
    <property type="entry name" value="SecA_DEAD"/>
    <property type="match status" value="1"/>
</dbReference>
<comment type="function">
    <text evidence="12">Part of the Sec protein translocase complex. Interacts with the SecYEG preprotein conducting channel. Has a central role in coupling the hydrolysis of ATP to the transfer of proteins into and across the cell membrane, serving as an ATP-driven molecular motor driving the stepwise translocation of polypeptide chains across the membrane.</text>
</comment>
<keyword evidence="5 12" id="KW-0963">Cytoplasm</keyword>
<evidence type="ECO:0000256" key="4">
    <source>
        <dbReference type="ARBA" id="ARBA00022475"/>
    </source>
</evidence>
<protein>
    <recommendedName>
        <fullName evidence="12">Protein translocase subunit SecA</fullName>
        <ecNumber evidence="12">7.4.2.8</ecNumber>
    </recommendedName>
</protein>
<gene>
    <name evidence="12" type="primary">secA</name>
    <name evidence="16" type="ORF">MHSWG343_02470</name>
</gene>
<dbReference type="PROSITE" id="PS51194">
    <property type="entry name" value="HELICASE_CTER"/>
    <property type="match status" value="1"/>
</dbReference>
<dbReference type="InterPro" id="IPR044722">
    <property type="entry name" value="SecA_SF2_C"/>
</dbReference>
<dbReference type="Gene3D" id="3.40.50.300">
    <property type="entry name" value="P-loop containing nucleotide triphosphate hydrolases"/>
    <property type="match status" value="2"/>
</dbReference>
<dbReference type="CDD" id="cd17928">
    <property type="entry name" value="DEXDc_SecA"/>
    <property type="match status" value="1"/>
</dbReference>
<evidence type="ECO:0000256" key="5">
    <source>
        <dbReference type="ARBA" id="ARBA00022490"/>
    </source>
</evidence>
<evidence type="ECO:0000256" key="9">
    <source>
        <dbReference type="ARBA" id="ARBA00022967"/>
    </source>
</evidence>
<comment type="subcellular location">
    <subcellularLocation>
        <location evidence="12">Cell membrane</location>
        <topology evidence="12">Peripheral membrane protein</topology>
        <orientation evidence="12">Cytoplasmic side</orientation>
    </subcellularLocation>
    <subcellularLocation>
        <location evidence="12">Cytoplasm</location>
    </subcellularLocation>
    <subcellularLocation>
        <location evidence="1">Membrane</location>
        <topology evidence="1">Peripheral membrane protein</topology>
    </subcellularLocation>
    <text evidence="12">Distribution is 50-50.</text>
</comment>
<dbReference type="SMART" id="SM00958">
    <property type="entry name" value="SecA_PP_bind"/>
    <property type="match status" value="1"/>
</dbReference>
<proteinExistence type="inferred from homology"/>
<comment type="similarity">
    <text evidence="2 12">Belongs to the SecA family.</text>
</comment>
<dbReference type="PROSITE" id="PS51192">
    <property type="entry name" value="HELICASE_ATP_BIND_1"/>
    <property type="match status" value="1"/>
</dbReference>
<dbReference type="FunFam" id="3.40.50.300:FF:000429">
    <property type="entry name" value="Preprotein translocase subunit SecA"/>
    <property type="match status" value="1"/>
</dbReference>
<accession>A0A478FPH0</accession>
<evidence type="ECO:0000259" key="13">
    <source>
        <dbReference type="PROSITE" id="PS51192"/>
    </source>
</evidence>
<dbReference type="PANTHER" id="PTHR30612">
    <property type="entry name" value="SECA INNER MEMBRANE COMPONENT OF SEC PROTEIN SECRETION SYSTEM"/>
    <property type="match status" value="1"/>
</dbReference>
<dbReference type="CDD" id="cd18803">
    <property type="entry name" value="SF2_C_secA"/>
    <property type="match status" value="1"/>
</dbReference>
<evidence type="ECO:0000256" key="6">
    <source>
        <dbReference type="ARBA" id="ARBA00022741"/>
    </source>
</evidence>
<dbReference type="GO" id="GO:0043952">
    <property type="term" value="P:protein transport by the Sec complex"/>
    <property type="evidence" value="ECO:0007669"/>
    <property type="project" value="TreeGrafter"/>
</dbReference>
<dbReference type="GO" id="GO:0005886">
    <property type="term" value="C:plasma membrane"/>
    <property type="evidence" value="ECO:0007669"/>
    <property type="project" value="UniProtKB-SubCell"/>
</dbReference>
<dbReference type="InterPro" id="IPR011116">
    <property type="entry name" value="SecA_Wing/Scaffold"/>
</dbReference>
<feature type="binding site" evidence="12">
    <location>
        <position position="83"/>
    </location>
    <ligand>
        <name>ATP</name>
        <dbReference type="ChEBI" id="CHEBI:30616"/>
    </ligand>
</feature>
<keyword evidence="6 12" id="KW-0547">Nucleotide-binding</keyword>
<evidence type="ECO:0000259" key="14">
    <source>
        <dbReference type="PROSITE" id="PS51194"/>
    </source>
</evidence>
<dbReference type="GO" id="GO:0005524">
    <property type="term" value="F:ATP binding"/>
    <property type="evidence" value="ECO:0007669"/>
    <property type="project" value="UniProtKB-UniRule"/>
</dbReference>
<keyword evidence="4 12" id="KW-1003">Cell membrane</keyword>
<dbReference type="InterPro" id="IPR011115">
    <property type="entry name" value="SecA_DEAD"/>
</dbReference>
<feature type="binding site" evidence="12">
    <location>
        <begin position="101"/>
        <end position="105"/>
    </location>
    <ligand>
        <name>ATP</name>
        <dbReference type="ChEBI" id="CHEBI:30616"/>
    </ligand>
</feature>
<evidence type="ECO:0000256" key="11">
    <source>
        <dbReference type="ARBA" id="ARBA00023136"/>
    </source>
</evidence>
<dbReference type="InterPro" id="IPR036670">
    <property type="entry name" value="SecA_X-link_sf"/>
</dbReference>
<keyword evidence="11 12" id="KW-0472">Membrane</keyword>
<dbReference type="Gene3D" id="1.10.3060.10">
    <property type="entry name" value="Helical scaffold and wing domains of SecA"/>
    <property type="match status" value="1"/>
</dbReference>
<dbReference type="Pfam" id="PF07516">
    <property type="entry name" value="SecA_SW"/>
    <property type="match status" value="1"/>
</dbReference>
<feature type="domain" description="Helicase ATP-binding" evidence="13">
    <location>
        <begin position="85"/>
        <end position="243"/>
    </location>
</feature>
<dbReference type="Gene3D" id="3.90.1440.10">
    <property type="entry name" value="SecA, preprotein cross-linking domain"/>
    <property type="match status" value="1"/>
</dbReference>
<dbReference type="InterPro" id="IPR000185">
    <property type="entry name" value="SecA"/>
</dbReference>
<evidence type="ECO:0000256" key="10">
    <source>
        <dbReference type="ARBA" id="ARBA00023010"/>
    </source>
</evidence>
<dbReference type="GO" id="GO:0006605">
    <property type="term" value="P:protein targeting"/>
    <property type="evidence" value="ECO:0007669"/>
    <property type="project" value="UniProtKB-UniRule"/>
</dbReference>
<dbReference type="EMBL" id="BIMN01000001">
    <property type="protein sequence ID" value="GCE63261.1"/>
    <property type="molecule type" value="Genomic_DNA"/>
</dbReference>
<sequence length="840" mass="96356">MNIVSVFKPSHLILNRIQGILNQIDDLTKEFRSYSDLELKHKTQSYLKRIELGESMDDLLPEALATVREACYRAHGMFAYRTQLTSALIIYGGNFAEMKTGEGKTLTIALAAYIASLEGKGVHVVTVNDYLVKRDAEFCRKILNFLGITVGFITSNLSKELKKKMYACHVTYTTNSELAFDYLRDNMVYSENDILIPKLHFAIIDEGDSILIDEARTPLIISGPAEEGVSKYIDVHLLVKDLKPEDYIIDHETKTISLQSTGILKIEKALGIPKLYVFDNSELIHKIQNALVANFLFENGKEYIVATNSQGEEEIIIVDYYTGRLLYGQTYNAGLHQAIQAKEWIRIKPENKIVANITYQSFFRLYNRIAALSGTAISEAQEFSETYNMIVVQVPTNKPVIRKDLPDIIFGTQKAKIKGIVDEIKRHYITGQPVLVGTSSVFDSERICQKLIEQKIPCEILNAKNHDKEGLIIAQAGRKHAVTIATNIAGRGVDIKLTDEVKKLGGLFVLGTDRNESRRIDNQLRGRSGRQGDPGKSIFFISLEDDIFKRFGGDRFDKLAKKVKDEFFDSKFISKTLTNIQKKIQSINFDTRKNLVEYSEILSKQQQLIYKQRYFLLTNKNNQEILIKVAKKIVKSLMKDFVENNELKRLNVRNLIQCLNDEFFFYPVFKEMDFEHKNTTEIEAIISDVLTKALEIKKNKYVLEQYNDFLKRIFLISIDEAWQWHLDFVTKLRNNVHFHSLEQKSPLNVFIEKIGESFEELLILCGKSVVQKILNIKNAPIGEEITRYLDNKLHGKPISNKSKPKEIKEEKIEIDPMELKNLNISKKIKKVEEIINNSYK</sequence>
<evidence type="ECO:0000313" key="17">
    <source>
        <dbReference type="Proteomes" id="UP000324831"/>
    </source>
</evidence>
<dbReference type="GO" id="GO:0065002">
    <property type="term" value="P:intracellular protein transmembrane transport"/>
    <property type="evidence" value="ECO:0007669"/>
    <property type="project" value="UniProtKB-UniRule"/>
</dbReference>
<dbReference type="Pfam" id="PF01043">
    <property type="entry name" value="SecA_PP_bind"/>
    <property type="match status" value="1"/>
</dbReference>
<evidence type="ECO:0000256" key="12">
    <source>
        <dbReference type="HAMAP-Rule" id="MF_01382"/>
    </source>
</evidence>
<dbReference type="InterPro" id="IPR036266">
    <property type="entry name" value="SecA_Wing/Scaffold_sf"/>
</dbReference>
<feature type="binding site" evidence="12">
    <location>
        <position position="494"/>
    </location>
    <ligand>
        <name>ATP</name>
        <dbReference type="ChEBI" id="CHEBI:30616"/>
    </ligand>
</feature>